<name>A0A8S5U1M5_9CAUD</name>
<protein>
    <submittedName>
        <fullName evidence="2">Uncharacterized protein</fullName>
    </submittedName>
</protein>
<dbReference type="EMBL" id="BK015984">
    <property type="protein sequence ID" value="DAF88341.1"/>
    <property type="molecule type" value="Genomic_DNA"/>
</dbReference>
<organism evidence="2">
    <name type="scientific">Myoviridae sp. ctu3o5</name>
    <dbReference type="NCBI Taxonomy" id="2825198"/>
    <lineage>
        <taxon>Viruses</taxon>
        <taxon>Duplodnaviria</taxon>
        <taxon>Heunggongvirae</taxon>
        <taxon>Uroviricota</taxon>
        <taxon>Caudoviricetes</taxon>
    </lineage>
</organism>
<evidence type="ECO:0000256" key="1">
    <source>
        <dbReference type="SAM" id="MobiDB-lite"/>
    </source>
</evidence>
<feature type="region of interest" description="Disordered" evidence="1">
    <location>
        <begin position="335"/>
        <end position="369"/>
    </location>
</feature>
<feature type="region of interest" description="Disordered" evidence="1">
    <location>
        <begin position="230"/>
        <end position="265"/>
    </location>
</feature>
<accession>A0A8S5U1M5</accession>
<feature type="compositionally biased region" description="Basic and acidic residues" evidence="1">
    <location>
        <begin position="360"/>
        <end position="369"/>
    </location>
</feature>
<feature type="compositionally biased region" description="Acidic residues" evidence="1">
    <location>
        <begin position="346"/>
        <end position="359"/>
    </location>
</feature>
<proteinExistence type="predicted"/>
<sequence length="383" mass="42874">MYVFINRDANVELADNTSSNFKRFKKQICRFGEYVDPNNSSRKMILDKIFGKRLKENFDSGKYGVVAVPLGHPKSAAELAALNKGEMVDMELTDEGIDAVIEIRDEETAKNIENHNIPDVSMGFEDNYLDKRTGQRVGPLLKHIGLVVDPYIKGMQQFMPLADETPAILFSDSQDYEKEEETMKVKVKNDREFDVQVKFQEDGEEKVETIAAGAEIEVPEDQAEAVKQQIADAEAPEAEEAEEKKEEKEDENEFADREKALADREAAVAEKEAALAKKAAEAKFDKLLSDGKVVPAQKEAFMALSEVASQEIHLSDDETKTVDTLLSEFIESSPALNLTDEKGAESDDNGGGEEVELGDEDKKTIERYGLNEEDYKEVKKENQ</sequence>
<reference evidence="2" key="1">
    <citation type="journal article" date="2021" name="Proc. Natl. Acad. Sci. U.S.A.">
        <title>A Catalog of Tens of Thousands of Viruses from Human Metagenomes Reveals Hidden Associations with Chronic Diseases.</title>
        <authorList>
            <person name="Tisza M.J."/>
            <person name="Buck C.B."/>
        </authorList>
    </citation>
    <scope>NUCLEOTIDE SEQUENCE</scope>
    <source>
        <strain evidence="2">Ctu3o5</strain>
    </source>
</reference>
<evidence type="ECO:0000313" key="2">
    <source>
        <dbReference type="EMBL" id="DAF88341.1"/>
    </source>
</evidence>
<feature type="compositionally biased region" description="Basic and acidic residues" evidence="1">
    <location>
        <begin position="254"/>
        <end position="265"/>
    </location>
</feature>